<feature type="domain" description="Polysaccharide pyruvyl transferase" evidence="1">
    <location>
        <begin position="17"/>
        <end position="292"/>
    </location>
</feature>
<dbReference type="PaxDb" id="170187-SP_0355"/>
<dbReference type="InterPro" id="IPR007345">
    <property type="entry name" value="Polysacch_pyruvyl_Trfase"/>
</dbReference>
<dbReference type="EMBL" id="AE005672">
    <property type="protein sequence ID" value="AAK74528.1"/>
    <property type="molecule type" value="Genomic_DNA"/>
</dbReference>
<dbReference type="AlphaFoldDB" id="A0A0H2UNJ0"/>
<dbReference type="SMR" id="A0A0H2UNJ0"/>
<dbReference type="KEGG" id="spn:SP_0355"/>
<name>A0A0H2UNJ0_STRPN</name>
<keyword evidence="3" id="KW-1185">Reference proteome</keyword>
<reference evidence="2 3" key="1">
    <citation type="journal article" date="2001" name="Science">
        <title>Complete genome sequence of a virulent isolate of Streptococcus pneumoniae.</title>
        <authorList>
            <person name="Tettelin H."/>
            <person name="Nelson K.E."/>
            <person name="Paulsen I.T."/>
            <person name="Eisen J.A."/>
            <person name="Read T.D."/>
            <person name="Peterson S."/>
            <person name="Heidelberg J."/>
            <person name="DeBoy R.T."/>
            <person name="Haft D.H."/>
            <person name="Dodson R.J."/>
            <person name="Durkin A.S."/>
            <person name="Gwinn M."/>
            <person name="Kolonay J.F."/>
            <person name="Nelson W.C."/>
            <person name="Peterson J.D."/>
            <person name="Umayam L.A."/>
            <person name="White O."/>
            <person name="Salzberg S.L."/>
            <person name="Lewis M.R."/>
            <person name="Radune D."/>
            <person name="Holtzapple E."/>
            <person name="Khouri H."/>
            <person name="Wolf A.M."/>
            <person name="Utterback T.R."/>
            <person name="Hansen C.L."/>
            <person name="McDonald L.A."/>
            <person name="Feldblyum T.V."/>
            <person name="Angiuoli S."/>
            <person name="Dickinson T."/>
            <person name="Hickey E.K."/>
            <person name="Holt I.E."/>
            <person name="Loftus B.J."/>
            <person name="Yang F."/>
            <person name="Smith H.O."/>
            <person name="Venter J.C."/>
            <person name="Dougherty B.A."/>
            <person name="Morrison D.A."/>
            <person name="Hollingshead S.K."/>
            <person name="Fraser C.M."/>
        </authorList>
    </citation>
    <scope>NUCLEOTIDE SEQUENCE [LARGE SCALE GENOMIC DNA]</scope>
    <source>
        <strain evidence="3">ATCC BAA-334 / TIGR4</strain>
    </source>
</reference>
<dbReference type="eggNOG" id="COG2327">
    <property type="taxonomic scope" value="Bacteria"/>
</dbReference>
<gene>
    <name evidence="2" type="ordered locus">SP_0355</name>
</gene>
<evidence type="ECO:0000313" key="3">
    <source>
        <dbReference type="Proteomes" id="UP000000585"/>
    </source>
</evidence>
<evidence type="ECO:0000259" key="1">
    <source>
        <dbReference type="Pfam" id="PF04230"/>
    </source>
</evidence>
<dbReference type="Pfam" id="PF04230">
    <property type="entry name" value="PS_pyruv_trans"/>
    <property type="match status" value="1"/>
</dbReference>
<dbReference type="PANTHER" id="PTHR36836:SF1">
    <property type="entry name" value="COLANIC ACID BIOSYNTHESIS PROTEIN WCAK"/>
    <property type="match status" value="1"/>
</dbReference>
<dbReference type="PANTHER" id="PTHR36836">
    <property type="entry name" value="COLANIC ACID BIOSYNTHESIS PROTEIN WCAK"/>
    <property type="match status" value="1"/>
</dbReference>
<dbReference type="Proteomes" id="UP000000585">
    <property type="component" value="Chromosome"/>
</dbReference>
<organism evidence="2 3">
    <name type="scientific">Streptococcus pneumoniae serotype 4 (strain ATCC BAA-334 / TIGR4)</name>
    <dbReference type="NCBI Taxonomy" id="170187"/>
    <lineage>
        <taxon>Bacteria</taxon>
        <taxon>Bacillati</taxon>
        <taxon>Bacillota</taxon>
        <taxon>Bacilli</taxon>
        <taxon>Lactobacillales</taxon>
        <taxon>Streptococcaceae</taxon>
        <taxon>Streptococcus</taxon>
    </lineage>
</organism>
<accession>A0A0H2UNJ0</accession>
<proteinExistence type="predicted"/>
<protein>
    <recommendedName>
        <fullName evidence="1">Polysaccharide pyruvyl transferase domain-containing protein</fullName>
    </recommendedName>
</protein>
<evidence type="ECO:0000313" key="2">
    <source>
        <dbReference type="EMBL" id="AAK74528.1"/>
    </source>
</evidence>
<dbReference type="EnsemblBacteria" id="AAK74528">
    <property type="protein sequence ID" value="AAK74528"/>
    <property type="gene ID" value="SP_0355"/>
</dbReference>
<sequence>MVKKIMLHGATDYGSSNYGDYLYGEIVYDLLESKGYEVSFYNPSDFFQMYLKEYRQKQSFTKKQADAILYIPGGYFGEGHNARFRDNLIQFKRFLPLGIWASYFKKPIGVLGIGAGPNNDSLMNYGIKRIINHAQFITVRDRESFDSLKHLSPSAPVHETFDLIISSKLREEKTEQLCQLKREAKDKKIILVHYNHSKKALEKFAESISLFLENNPNYYVVVTSDSILPYEDAYYQEFRKLVRTEDCFQFKYHSPAEMTSLLKMVDVVLTCKLHVGVVATCFNKSVIAIACHPEKTARYYGAIGELQRCESLFDSSVNSIVKKLETFHLKPITIPSELVLKARSSLDYLDLFLEGLVRES</sequence>